<organism evidence="2 3">
    <name type="scientific">Candidatus Amunia macphersoniae</name>
    <dbReference type="NCBI Taxonomy" id="3127014"/>
    <lineage>
        <taxon>Bacteria</taxon>
        <taxon>Bacillati</taxon>
        <taxon>Candidatus Dormiibacterota</taxon>
        <taxon>Candidatus Dormibacteria</taxon>
        <taxon>Candidatus Aeolococcales</taxon>
        <taxon>Candidatus Aeolococcaceae</taxon>
        <taxon>Candidatus Amunia</taxon>
    </lineage>
</organism>
<dbReference type="EMBL" id="JAEKNN010000018">
    <property type="protein sequence ID" value="MBJ7608542.1"/>
    <property type="molecule type" value="Genomic_DNA"/>
</dbReference>
<evidence type="ECO:0000313" key="2">
    <source>
        <dbReference type="EMBL" id="MBJ7608542.1"/>
    </source>
</evidence>
<reference evidence="2 3" key="1">
    <citation type="submission" date="2020-10" db="EMBL/GenBank/DDBJ databases">
        <title>Ca. Dormibacterota MAGs.</title>
        <authorList>
            <person name="Montgomery K."/>
        </authorList>
    </citation>
    <scope>NUCLEOTIDE SEQUENCE [LARGE SCALE GENOMIC DNA]</scope>
    <source>
        <strain evidence="2">Mitchell_Peninsula_5</strain>
    </source>
</reference>
<feature type="chain" id="PRO_5037987349" description="Secreted protein" evidence="1">
    <location>
        <begin position="20"/>
        <end position="164"/>
    </location>
</feature>
<sequence>MRRALLLAALLCVCGCGSSPPPSTPSASVDPRVRAAAAQAYTAAAATANAAKASLQAGPCTRSDNPSLKACSSGLAAVEQTYENALLAITFPSDAQADANALVAIDKKVIAEEQAFAASANPQADSADFSAIEQDDSRLAAAVAALRRDLGLSTAPPLGATPTP</sequence>
<comment type="caution">
    <text evidence="2">The sequence shown here is derived from an EMBL/GenBank/DDBJ whole genome shotgun (WGS) entry which is preliminary data.</text>
</comment>
<protein>
    <recommendedName>
        <fullName evidence="4">Secreted protein</fullName>
    </recommendedName>
</protein>
<proteinExistence type="predicted"/>
<dbReference type="Proteomes" id="UP000614410">
    <property type="component" value="Unassembled WGS sequence"/>
</dbReference>
<gene>
    <name evidence="2" type="ORF">JF887_03800</name>
</gene>
<accession>A0A934N917</accession>
<dbReference type="AlphaFoldDB" id="A0A934N917"/>
<feature type="signal peptide" evidence="1">
    <location>
        <begin position="1"/>
        <end position="19"/>
    </location>
</feature>
<evidence type="ECO:0000313" key="3">
    <source>
        <dbReference type="Proteomes" id="UP000614410"/>
    </source>
</evidence>
<evidence type="ECO:0000256" key="1">
    <source>
        <dbReference type="SAM" id="SignalP"/>
    </source>
</evidence>
<evidence type="ECO:0008006" key="4">
    <source>
        <dbReference type="Google" id="ProtNLM"/>
    </source>
</evidence>
<keyword evidence="1" id="KW-0732">Signal</keyword>
<name>A0A934N917_9BACT</name>